<feature type="domain" description="HTH araC/xylS-type" evidence="4">
    <location>
        <begin position="218"/>
        <end position="316"/>
    </location>
</feature>
<dbReference type="EMBL" id="JBHRSZ010000002">
    <property type="protein sequence ID" value="MFC3150159.1"/>
    <property type="molecule type" value="Genomic_DNA"/>
</dbReference>
<dbReference type="InterPro" id="IPR020449">
    <property type="entry name" value="Tscrpt_reg_AraC-type_HTH"/>
</dbReference>
<dbReference type="InterPro" id="IPR018060">
    <property type="entry name" value="HTH_AraC"/>
</dbReference>
<keyword evidence="3" id="KW-0804">Transcription</keyword>
<dbReference type="PRINTS" id="PR00032">
    <property type="entry name" value="HTHARAC"/>
</dbReference>
<keyword evidence="2" id="KW-0238">DNA-binding</keyword>
<accession>A0ABV7HBY6</accession>
<dbReference type="InterPro" id="IPR029062">
    <property type="entry name" value="Class_I_gatase-like"/>
</dbReference>
<protein>
    <submittedName>
        <fullName evidence="5">GlxA family transcriptional regulator</fullName>
    </submittedName>
</protein>
<evidence type="ECO:0000256" key="2">
    <source>
        <dbReference type="ARBA" id="ARBA00023125"/>
    </source>
</evidence>
<dbReference type="SMART" id="SM00342">
    <property type="entry name" value="HTH_ARAC"/>
    <property type="match status" value="1"/>
</dbReference>
<evidence type="ECO:0000256" key="3">
    <source>
        <dbReference type="ARBA" id="ARBA00023163"/>
    </source>
</evidence>
<dbReference type="Pfam" id="PF12833">
    <property type="entry name" value="HTH_18"/>
    <property type="match status" value="1"/>
</dbReference>
<evidence type="ECO:0000313" key="6">
    <source>
        <dbReference type="Proteomes" id="UP001595476"/>
    </source>
</evidence>
<dbReference type="Gene3D" id="1.10.10.60">
    <property type="entry name" value="Homeodomain-like"/>
    <property type="match status" value="1"/>
</dbReference>
<dbReference type="RefSeq" id="WP_386716443.1">
    <property type="nucleotide sequence ID" value="NZ_JBHRSZ010000002.1"/>
</dbReference>
<dbReference type="InterPro" id="IPR052158">
    <property type="entry name" value="INH-QAR"/>
</dbReference>
<dbReference type="InterPro" id="IPR002818">
    <property type="entry name" value="DJ-1/PfpI"/>
</dbReference>
<sequence>MKQVFILLYDGVQLMDFGGPSEVLSVANALSPEPLYQVTYVTPNASGKVQTSAYLEVTAQPFFIPKEIDLLILPGAHESVMEEVLKDKQILRWISDVAKISKIKASICMGCFFLGEVGLLKDRKVTTHWDGLSRLKQSYPEAIVQDNILYVNEGDIWTSAGITSGVDMMLAMVMKDCGPELALAVARVLVVYLLRQGGQAQFSMPIDFQSKSKDASLISLISWLETRLDKPTSVDDMAKFTLNSVRTLHRNCVNAFNMSPAQLLSELRLERGRTLLQDETLSVKQIAAQVGFNQTPTFSRAFSQRFGVSPRAYRDTFSVMKMSQE</sequence>
<dbReference type="CDD" id="cd03137">
    <property type="entry name" value="GATase1_AraC_1"/>
    <property type="match status" value="1"/>
</dbReference>
<keyword evidence="6" id="KW-1185">Reference proteome</keyword>
<dbReference type="Proteomes" id="UP001595476">
    <property type="component" value="Unassembled WGS sequence"/>
</dbReference>
<dbReference type="PROSITE" id="PS00041">
    <property type="entry name" value="HTH_ARAC_FAMILY_1"/>
    <property type="match status" value="1"/>
</dbReference>
<keyword evidence="1" id="KW-0805">Transcription regulation</keyword>
<dbReference type="InterPro" id="IPR009057">
    <property type="entry name" value="Homeodomain-like_sf"/>
</dbReference>
<dbReference type="SUPFAM" id="SSF52317">
    <property type="entry name" value="Class I glutamine amidotransferase-like"/>
    <property type="match status" value="1"/>
</dbReference>
<evidence type="ECO:0000313" key="5">
    <source>
        <dbReference type="EMBL" id="MFC3150159.1"/>
    </source>
</evidence>
<comment type="caution">
    <text evidence="5">The sequence shown here is derived from an EMBL/GenBank/DDBJ whole genome shotgun (WGS) entry which is preliminary data.</text>
</comment>
<dbReference type="PROSITE" id="PS01124">
    <property type="entry name" value="HTH_ARAC_FAMILY_2"/>
    <property type="match status" value="1"/>
</dbReference>
<gene>
    <name evidence="5" type="ORF">ACFOEK_03905</name>
</gene>
<dbReference type="PANTHER" id="PTHR43130:SF3">
    <property type="entry name" value="HTH-TYPE TRANSCRIPTIONAL REGULATOR RV1931C"/>
    <property type="match status" value="1"/>
</dbReference>
<reference evidence="6" key="1">
    <citation type="journal article" date="2019" name="Int. J. Syst. Evol. Microbiol.">
        <title>The Global Catalogue of Microorganisms (GCM) 10K type strain sequencing project: providing services to taxonomists for standard genome sequencing and annotation.</title>
        <authorList>
            <consortium name="The Broad Institute Genomics Platform"/>
            <consortium name="The Broad Institute Genome Sequencing Center for Infectious Disease"/>
            <person name="Wu L."/>
            <person name="Ma J."/>
        </authorList>
    </citation>
    <scope>NUCLEOTIDE SEQUENCE [LARGE SCALE GENOMIC DNA]</scope>
    <source>
        <strain evidence="6">KCTC 52438</strain>
    </source>
</reference>
<dbReference type="InterPro" id="IPR018062">
    <property type="entry name" value="HTH_AraC-typ_CS"/>
</dbReference>
<name>A0ABV7HBY6_9GAMM</name>
<evidence type="ECO:0000256" key="1">
    <source>
        <dbReference type="ARBA" id="ARBA00023015"/>
    </source>
</evidence>
<organism evidence="5 6">
    <name type="scientific">Litoribrevibacter euphylliae</name>
    <dbReference type="NCBI Taxonomy" id="1834034"/>
    <lineage>
        <taxon>Bacteria</taxon>
        <taxon>Pseudomonadati</taxon>
        <taxon>Pseudomonadota</taxon>
        <taxon>Gammaproteobacteria</taxon>
        <taxon>Oceanospirillales</taxon>
        <taxon>Oceanospirillaceae</taxon>
        <taxon>Litoribrevibacter</taxon>
    </lineage>
</organism>
<dbReference type="SUPFAM" id="SSF46689">
    <property type="entry name" value="Homeodomain-like"/>
    <property type="match status" value="1"/>
</dbReference>
<evidence type="ECO:0000259" key="4">
    <source>
        <dbReference type="PROSITE" id="PS01124"/>
    </source>
</evidence>
<dbReference type="Pfam" id="PF01965">
    <property type="entry name" value="DJ-1_PfpI"/>
    <property type="match status" value="1"/>
</dbReference>
<dbReference type="Gene3D" id="3.40.50.880">
    <property type="match status" value="1"/>
</dbReference>
<dbReference type="PANTHER" id="PTHR43130">
    <property type="entry name" value="ARAC-FAMILY TRANSCRIPTIONAL REGULATOR"/>
    <property type="match status" value="1"/>
</dbReference>
<proteinExistence type="predicted"/>